<gene>
    <name evidence="4" type="ORF">Ga0123462_2119</name>
</gene>
<keyword evidence="1" id="KW-0963">Cytoplasm</keyword>
<evidence type="ECO:0000313" key="4">
    <source>
        <dbReference type="EMBL" id="ATX82954.1"/>
    </source>
</evidence>
<dbReference type="PANTHER" id="PTHR39190:SF1">
    <property type="entry name" value="FLAGELLAR ASSEMBLY FACTOR FLIW"/>
    <property type="match status" value="1"/>
</dbReference>
<evidence type="ECO:0000256" key="3">
    <source>
        <dbReference type="ARBA" id="ARBA00022845"/>
    </source>
</evidence>
<keyword evidence="4" id="KW-0282">Flagellum</keyword>
<accession>A0A2K8LDH0</accession>
<dbReference type="KEGG" id="mfn:Ga0123462_2119"/>
<keyword evidence="4" id="KW-0966">Cell projection</keyword>
<organism evidence="4 5">
    <name type="scientific">Mariprofundus ferrinatatus</name>
    <dbReference type="NCBI Taxonomy" id="1921087"/>
    <lineage>
        <taxon>Bacteria</taxon>
        <taxon>Pseudomonadati</taxon>
        <taxon>Pseudomonadota</taxon>
        <taxon>Candidatius Mariprofundia</taxon>
        <taxon>Mariprofundales</taxon>
        <taxon>Mariprofundaceae</taxon>
        <taxon>Mariprofundus</taxon>
    </lineage>
</organism>
<keyword evidence="4" id="KW-0969">Cilium</keyword>
<dbReference type="RefSeq" id="WP_100266245.1">
    <property type="nucleotide sequence ID" value="NZ_CP018800.1"/>
</dbReference>
<evidence type="ECO:0000256" key="2">
    <source>
        <dbReference type="ARBA" id="ARBA00022795"/>
    </source>
</evidence>
<dbReference type="AlphaFoldDB" id="A0A2K8LDH0"/>
<proteinExistence type="predicted"/>
<sequence>MKSELKGWKAEIEIDDAKTLCFPNGMVGFPEAKKYVVLNSGRGDIVCFQSTEQTEASFLMTPWDEDRLGPTPSLSPDQKAALKYSDKHNILWLLVLNPFADKDWVLANLKAPVALNQNTGFGMQCIQANTNLELRHQWMPQPPKADDKKAA</sequence>
<dbReference type="PANTHER" id="PTHR39190">
    <property type="entry name" value="FLAGELLAR ASSEMBLY FACTOR FLIW"/>
    <property type="match status" value="1"/>
</dbReference>
<reference evidence="4 5" key="1">
    <citation type="submission" date="2016-12" db="EMBL/GenBank/DDBJ databases">
        <title>Isolation and genomic insights into novel planktonic Zetaproteobacteria from stratified waters of the Chesapeake Bay.</title>
        <authorList>
            <person name="McAllister S.M."/>
            <person name="Kato S."/>
            <person name="Chan C.S."/>
            <person name="Chiu B.K."/>
            <person name="Field E.K."/>
        </authorList>
    </citation>
    <scope>NUCLEOTIDE SEQUENCE [LARGE SCALE GENOMIC DNA]</scope>
    <source>
        <strain evidence="4 5">CP-8</strain>
    </source>
</reference>
<name>A0A2K8LDH0_9PROT</name>
<keyword evidence="2" id="KW-1005">Bacterial flagellum biogenesis</keyword>
<evidence type="ECO:0000313" key="5">
    <source>
        <dbReference type="Proteomes" id="UP000231637"/>
    </source>
</evidence>
<protein>
    <submittedName>
        <fullName evidence="4">Flagellar assembly factor FliW</fullName>
    </submittedName>
</protein>
<dbReference type="OrthoDB" id="5292867at2"/>
<dbReference type="InterPro" id="IPR003775">
    <property type="entry name" value="Flagellar_assembly_factor_FliW"/>
</dbReference>
<keyword evidence="3" id="KW-0810">Translation regulation</keyword>
<evidence type="ECO:0000256" key="1">
    <source>
        <dbReference type="ARBA" id="ARBA00022490"/>
    </source>
</evidence>
<dbReference type="GO" id="GO:0006417">
    <property type="term" value="P:regulation of translation"/>
    <property type="evidence" value="ECO:0007669"/>
    <property type="project" value="UniProtKB-KW"/>
</dbReference>
<dbReference type="EMBL" id="CP018800">
    <property type="protein sequence ID" value="ATX82954.1"/>
    <property type="molecule type" value="Genomic_DNA"/>
</dbReference>
<dbReference type="GO" id="GO:0044780">
    <property type="term" value="P:bacterial-type flagellum assembly"/>
    <property type="evidence" value="ECO:0007669"/>
    <property type="project" value="InterPro"/>
</dbReference>
<dbReference type="Pfam" id="PF02623">
    <property type="entry name" value="FliW"/>
    <property type="match status" value="1"/>
</dbReference>
<dbReference type="Gene3D" id="2.30.290.10">
    <property type="entry name" value="BH3618-like"/>
    <property type="match status" value="1"/>
</dbReference>
<dbReference type="InterPro" id="IPR024046">
    <property type="entry name" value="Flagellar_assmbl_FliW_dom_sf"/>
</dbReference>
<dbReference type="SUPFAM" id="SSF141457">
    <property type="entry name" value="BH3618-like"/>
    <property type="match status" value="1"/>
</dbReference>
<keyword evidence="5" id="KW-1185">Reference proteome</keyword>
<dbReference type="Proteomes" id="UP000231637">
    <property type="component" value="Chromosome"/>
</dbReference>